<dbReference type="UniPathway" id="UPA00028">
    <property type="reaction ID" value="UER00004"/>
</dbReference>
<protein>
    <recommendedName>
        <fullName evidence="4">2-dehydropantoate 2-reductase</fullName>
        <ecNumber evidence="4">1.1.1.169</ecNumber>
    </recommendedName>
    <alternativeName>
        <fullName evidence="4">Ketopantoate reductase</fullName>
    </alternativeName>
</protein>
<keyword evidence="3 4" id="KW-0560">Oxidoreductase</keyword>
<evidence type="ECO:0000313" key="8">
    <source>
        <dbReference type="Proteomes" id="UP000619260"/>
    </source>
</evidence>
<comment type="similarity">
    <text evidence="1 4">Belongs to the ketopantoate reductase family.</text>
</comment>
<dbReference type="NCBIfam" id="TIGR00745">
    <property type="entry name" value="apbA_panE"/>
    <property type="match status" value="1"/>
</dbReference>
<dbReference type="InterPro" id="IPR036291">
    <property type="entry name" value="NAD(P)-bd_dom_sf"/>
</dbReference>
<dbReference type="Gene3D" id="3.40.50.720">
    <property type="entry name" value="NAD(P)-binding Rossmann-like Domain"/>
    <property type="match status" value="1"/>
</dbReference>
<dbReference type="SUPFAM" id="SSF51735">
    <property type="entry name" value="NAD(P)-binding Rossmann-fold domains"/>
    <property type="match status" value="1"/>
</dbReference>
<dbReference type="Gene3D" id="1.10.1040.10">
    <property type="entry name" value="N-(1-d-carboxylethyl)-l-norvaline Dehydrogenase, domain 2"/>
    <property type="match status" value="1"/>
</dbReference>
<dbReference type="Pfam" id="PF08546">
    <property type="entry name" value="ApbA_C"/>
    <property type="match status" value="1"/>
</dbReference>
<dbReference type="NCBIfam" id="NF005091">
    <property type="entry name" value="PRK06522.2-2"/>
    <property type="match status" value="1"/>
</dbReference>
<comment type="pathway">
    <text evidence="4">Cofactor biosynthesis; (R)-pantothenate biosynthesis; (R)-pantoate from 3-methyl-2-oxobutanoate: step 2/2.</text>
</comment>
<reference evidence="7" key="1">
    <citation type="submission" date="2021-01" db="EMBL/GenBank/DDBJ databases">
        <title>Whole genome shotgun sequence of Virgisporangium aliadipatigenens NBRC 105644.</title>
        <authorList>
            <person name="Komaki H."/>
            <person name="Tamura T."/>
        </authorList>
    </citation>
    <scope>NUCLEOTIDE SEQUENCE</scope>
    <source>
        <strain evidence="7">NBRC 105644</strain>
    </source>
</reference>
<dbReference type="FunFam" id="1.10.1040.10:FF:000017">
    <property type="entry name" value="2-dehydropantoate 2-reductase"/>
    <property type="match status" value="1"/>
</dbReference>
<dbReference type="PANTHER" id="PTHR21708:SF26">
    <property type="entry name" value="2-DEHYDROPANTOATE 2-REDUCTASE"/>
    <property type="match status" value="1"/>
</dbReference>
<dbReference type="AlphaFoldDB" id="A0A8J3YKG3"/>
<keyword evidence="8" id="KW-1185">Reference proteome</keyword>
<evidence type="ECO:0000256" key="3">
    <source>
        <dbReference type="ARBA" id="ARBA00023002"/>
    </source>
</evidence>
<feature type="domain" description="Ketopantoate reductase N-terminal" evidence="5">
    <location>
        <begin position="8"/>
        <end position="149"/>
    </location>
</feature>
<dbReference type="InterPro" id="IPR013752">
    <property type="entry name" value="KPA_reductase"/>
</dbReference>
<dbReference type="InterPro" id="IPR013332">
    <property type="entry name" value="KPR_N"/>
</dbReference>
<dbReference type="InterPro" id="IPR003710">
    <property type="entry name" value="ApbA"/>
</dbReference>
<dbReference type="InterPro" id="IPR013328">
    <property type="entry name" value="6PGD_dom2"/>
</dbReference>
<evidence type="ECO:0000256" key="2">
    <source>
        <dbReference type="ARBA" id="ARBA00022857"/>
    </source>
</evidence>
<name>A0A8J3YKG3_9ACTN</name>
<gene>
    <name evidence="7" type="ORF">Val02_24560</name>
</gene>
<dbReference type="Proteomes" id="UP000619260">
    <property type="component" value="Unassembled WGS sequence"/>
</dbReference>
<dbReference type="InterPro" id="IPR008927">
    <property type="entry name" value="6-PGluconate_DH-like_C_sf"/>
</dbReference>
<dbReference type="PANTHER" id="PTHR21708">
    <property type="entry name" value="PROBABLE 2-DEHYDROPANTOATE 2-REDUCTASE"/>
    <property type="match status" value="1"/>
</dbReference>
<comment type="catalytic activity">
    <reaction evidence="4">
        <text>(R)-pantoate + NADP(+) = 2-dehydropantoate + NADPH + H(+)</text>
        <dbReference type="Rhea" id="RHEA:16233"/>
        <dbReference type="ChEBI" id="CHEBI:11561"/>
        <dbReference type="ChEBI" id="CHEBI:15378"/>
        <dbReference type="ChEBI" id="CHEBI:15980"/>
        <dbReference type="ChEBI" id="CHEBI:57783"/>
        <dbReference type="ChEBI" id="CHEBI:58349"/>
        <dbReference type="EC" id="1.1.1.169"/>
    </reaction>
</comment>
<evidence type="ECO:0000259" key="5">
    <source>
        <dbReference type="Pfam" id="PF02558"/>
    </source>
</evidence>
<keyword evidence="4" id="KW-0566">Pantothenate biosynthesis</keyword>
<keyword evidence="2 4" id="KW-0521">NADP</keyword>
<evidence type="ECO:0000256" key="4">
    <source>
        <dbReference type="RuleBase" id="RU362068"/>
    </source>
</evidence>
<organism evidence="7 8">
    <name type="scientific">Virgisporangium aliadipatigenens</name>
    <dbReference type="NCBI Taxonomy" id="741659"/>
    <lineage>
        <taxon>Bacteria</taxon>
        <taxon>Bacillati</taxon>
        <taxon>Actinomycetota</taxon>
        <taxon>Actinomycetes</taxon>
        <taxon>Micromonosporales</taxon>
        <taxon>Micromonosporaceae</taxon>
        <taxon>Virgisporangium</taxon>
    </lineage>
</organism>
<comment type="function">
    <text evidence="4">Catalyzes the NADPH-dependent reduction of ketopantoate into pantoic acid.</text>
</comment>
<dbReference type="GO" id="GO:0005737">
    <property type="term" value="C:cytoplasm"/>
    <property type="evidence" value="ECO:0007669"/>
    <property type="project" value="TreeGrafter"/>
</dbReference>
<dbReference type="SUPFAM" id="SSF48179">
    <property type="entry name" value="6-phosphogluconate dehydrogenase C-terminal domain-like"/>
    <property type="match status" value="1"/>
</dbReference>
<dbReference type="GO" id="GO:0015940">
    <property type="term" value="P:pantothenate biosynthetic process"/>
    <property type="evidence" value="ECO:0007669"/>
    <property type="project" value="UniProtKB-UniPathway"/>
</dbReference>
<evidence type="ECO:0000313" key="7">
    <source>
        <dbReference type="EMBL" id="GIJ45570.1"/>
    </source>
</evidence>
<proteinExistence type="inferred from homology"/>
<dbReference type="Pfam" id="PF02558">
    <property type="entry name" value="ApbA"/>
    <property type="match status" value="1"/>
</dbReference>
<dbReference type="EC" id="1.1.1.169" evidence="4"/>
<comment type="caution">
    <text evidence="7">The sequence shown here is derived from an EMBL/GenBank/DDBJ whole genome shotgun (WGS) entry which is preliminary data.</text>
</comment>
<evidence type="ECO:0000259" key="6">
    <source>
        <dbReference type="Pfam" id="PF08546"/>
    </source>
</evidence>
<feature type="domain" description="Ketopantoate reductase C-terminal" evidence="6">
    <location>
        <begin position="172"/>
        <end position="293"/>
    </location>
</feature>
<dbReference type="RefSeq" id="WP_203899092.1">
    <property type="nucleotide sequence ID" value="NZ_BOPF01000007.1"/>
</dbReference>
<sequence length="297" mass="32073">MSTRRTRVAVIGAGAVGTMAAAAAHDAGHHVVLYARRRPPRLVIERDDTHRHLDIPVIVDPADAQPADWILLTTKAQDTRSAAKAWFDRLLDPHTTVVALQNGVDHHERLQPLMPTATGLVPALVMIAAEVLAPGHVLHRFGGTITVPDTHAGTRFARLLGGSDITVETTADFHTAAWRKLLINAAANPITAVTTQRMGVLQNPSVRHLARALLDEVRAVGVATGAHLTDNDIRHTFHLYDGMAPDDGTSMLYDRLAGRTTEHELITGAVVRLGDTHHVPVPLNRAVLALLRGADHK</sequence>
<dbReference type="GO" id="GO:0008677">
    <property type="term" value="F:2-dehydropantoate 2-reductase activity"/>
    <property type="evidence" value="ECO:0007669"/>
    <property type="project" value="UniProtKB-EC"/>
</dbReference>
<evidence type="ECO:0000256" key="1">
    <source>
        <dbReference type="ARBA" id="ARBA00007870"/>
    </source>
</evidence>
<dbReference type="InterPro" id="IPR051402">
    <property type="entry name" value="KPR-Related"/>
</dbReference>
<accession>A0A8J3YKG3</accession>
<dbReference type="EMBL" id="BOPF01000007">
    <property type="protein sequence ID" value="GIJ45570.1"/>
    <property type="molecule type" value="Genomic_DNA"/>
</dbReference>